<keyword evidence="5" id="KW-1185">Reference proteome</keyword>
<evidence type="ECO:0000256" key="1">
    <source>
        <dbReference type="ARBA" id="ARBA00022679"/>
    </source>
</evidence>
<dbReference type="GO" id="GO:0016747">
    <property type="term" value="F:acyltransferase activity, transferring groups other than amino-acyl groups"/>
    <property type="evidence" value="ECO:0007669"/>
    <property type="project" value="InterPro"/>
</dbReference>
<evidence type="ECO:0000313" key="4">
    <source>
        <dbReference type="EMBL" id="KJY60815.1"/>
    </source>
</evidence>
<dbReference type="OrthoDB" id="9798006at2"/>
<sequence length="166" mass="19309">MTELLTFQLAKFTDLPQIVAIYNQTIAAKTVTADLQPVTVKQREPWFQQHQNPQRPLWTVTQNQQMLGWVSLSDFYGRAAYQPTAEISLYFDQTSRHQGCGSQTLHFVEKQLLQLQISNLVAEVFSQNIPSTHFFQKNHFQRWGHLPQVADMGSHWCDVDIWGKKY</sequence>
<dbReference type="Pfam" id="PF13420">
    <property type="entry name" value="Acetyltransf_4"/>
    <property type="match status" value="1"/>
</dbReference>
<name>A0A0F4LQH1_9LACO</name>
<dbReference type="PATRIC" id="fig|1218492.5.peg.1559"/>
<dbReference type="Gene3D" id="3.40.630.30">
    <property type="match status" value="1"/>
</dbReference>
<dbReference type="InterPro" id="IPR016181">
    <property type="entry name" value="Acyl_CoA_acyltransferase"/>
</dbReference>
<feature type="domain" description="N-acetyltransferase" evidence="3">
    <location>
        <begin position="5"/>
        <end position="166"/>
    </location>
</feature>
<accession>A0A0F4LQH1</accession>
<dbReference type="PANTHER" id="PTHR43072">
    <property type="entry name" value="N-ACETYLTRANSFERASE"/>
    <property type="match status" value="1"/>
</dbReference>
<dbReference type="AlphaFoldDB" id="A0A0F4LQH1"/>
<evidence type="ECO:0000313" key="5">
    <source>
        <dbReference type="Proteomes" id="UP000033558"/>
    </source>
</evidence>
<keyword evidence="2" id="KW-0012">Acyltransferase</keyword>
<dbReference type="InterPro" id="IPR000182">
    <property type="entry name" value="GNAT_dom"/>
</dbReference>
<comment type="caution">
    <text evidence="4">The sequence shown here is derived from an EMBL/GenBank/DDBJ whole genome shotgun (WGS) entry which is preliminary data.</text>
</comment>
<gene>
    <name evidence="4" type="ORF">JG30_15050</name>
</gene>
<dbReference type="HOGENOM" id="CLU_013985_4_3_9"/>
<dbReference type="SUPFAM" id="SSF55729">
    <property type="entry name" value="Acyl-CoA N-acyltransferases (Nat)"/>
    <property type="match status" value="1"/>
</dbReference>
<keyword evidence="1 4" id="KW-0808">Transferase</keyword>
<proteinExistence type="predicted"/>
<organism evidence="4 5">
    <name type="scientific">Bombilactobacillus mellifer</name>
    <dbReference type="NCBI Taxonomy" id="1218492"/>
    <lineage>
        <taxon>Bacteria</taxon>
        <taxon>Bacillati</taxon>
        <taxon>Bacillota</taxon>
        <taxon>Bacilli</taxon>
        <taxon>Lactobacillales</taxon>
        <taxon>Lactobacillaceae</taxon>
        <taxon>Bombilactobacillus</taxon>
    </lineage>
</organism>
<protein>
    <submittedName>
        <fullName evidence="4">Acetyltransferase</fullName>
    </submittedName>
</protein>
<evidence type="ECO:0000256" key="2">
    <source>
        <dbReference type="ARBA" id="ARBA00023315"/>
    </source>
</evidence>
<dbReference type="Proteomes" id="UP000033558">
    <property type="component" value="Unassembled WGS sequence"/>
</dbReference>
<evidence type="ECO:0000259" key="3">
    <source>
        <dbReference type="PROSITE" id="PS51186"/>
    </source>
</evidence>
<dbReference type="RefSeq" id="WP_046317673.1">
    <property type="nucleotide sequence ID" value="NZ_JBHSZT010000005.1"/>
</dbReference>
<dbReference type="PROSITE" id="PS51186">
    <property type="entry name" value="GNAT"/>
    <property type="match status" value="1"/>
</dbReference>
<reference evidence="4 5" key="1">
    <citation type="submission" date="2015-01" db="EMBL/GenBank/DDBJ databases">
        <title>Comparative genomics of the lactic acid bacteria isolated from the honey bee gut.</title>
        <authorList>
            <person name="Ellegaard K.M."/>
            <person name="Tamarit D."/>
            <person name="Javelind E."/>
            <person name="Olofsson T."/>
            <person name="Andersson S.G."/>
            <person name="Vasquez A."/>
        </authorList>
    </citation>
    <scope>NUCLEOTIDE SEQUENCE [LARGE SCALE GENOMIC DNA]</scope>
    <source>
        <strain evidence="4 5">Bin4</strain>
    </source>
</reference>
<dbReference type="STRING" id="1218492.JG30_15050"/>
<dbReference type="EMBL" id="JXJQ01000010">
    <property type="protein sequence ID" value="KJY60815.1"/>
    <property type="molecule type" value="Genomic_DNA"/>
</dbReference>
<dbReference type="PANTHER" id="PTHR43072:SF23">
    <property type="entry name" value="UPF0039 PROTEIN C11D3.02C"/>
    <property type="match status" value="1"/>
</dbReference>